<keyword evidence="5" id="KW-0969">Cilium</keyword>
<evidence type="ECO:0000313" key="8">
    <source>
        <dbReference type="Proteomes" id="UP000321570"/>
    </source>
</evidence>
<keyword evidence="3" id="KW-0677">Repeat</keyword>
<sequence>MEGMGKYKLPSGTIYEGEMKDGMYHGSGKIIFTDESIYSGIFSNGYPALGSYQFSDGLVFSEDNWQYCDGYDRRFESEIKHGLNAPGEEKLTDGPTMQIPPKFYNVGDGFYDPENRIVFDYQMRFLRNANVAEHEWTTKYGRKGWDEFTNGQPIPCNPELSDPRLNDKEWINMNMTKTYEEYIKVSNLQNLLT</sequence>
<dbReference type="GO" id="GO:0031514">
    <property type="term" value="C:motile cilium"/>
    <property type="evidence" value="ECO:0007669"/>
    <property type="project" value="UniProtKB-SubCell"/>
</dbReference>
<dbReference type="EMBL" id="CABIJS010000188">
    <property type="protein sequence ID" value="VUZ45823.1"/>
    <property type="molecule type" value="Genomic_DNA"/>
</dbReference>
<dbReference type="SUPFAM" id="SSF82185">
    <property type="entry name" value="Histone H3 K4-specific methyltransferase SET7/9 N-terminal domain"/>
    <property type="match status" value="1"/>
</dbReference>
<dbReference type="Gene3D" id="2.20.110.10">
    <property type="entry name" value="Histone H3 K4-specific methyltransferase SET7/9 N-terminal domain"/>
    <property type="match status" value="1"/>
</dbReference>
<gene>
    <name evidence="7" type="ORF">WMSIL1_LOCUS5627</name>
</gene>
<dbReference type="InterPro" id="IPR003409">
    <property type="entry name" value="MORN"/>
</dbReference>
<dbReference type="PANTHER" id="PTHR46437:SF1">
    <property type="entry name" value="MORN REPEAT-CONTAINING PROTEIN 5"/>
    <property type="match status" value="1"/>
</dbReference>
<reference evidence="7 8" key="1">
    <citation type="submission" date="2019-07" db="EMBL/GenBank/DDBJ databases">
        <authorList>
            <person name="Jastrzebski P J."/>
            <person name="Paukszto L."/>
            <person name="Jastrzebski P J."/>
        </authorList>
    </citation>
    <scope>NUCLEOTIDE SEQUENCE [LARGE SCALE GENOMIC DNA]</scope>
    <source>
        <strain evidence="7 8">WMS-il1</strain>
    </source>
</reference>
<keyword evidence="8" id="KW-1185">Reference proteome</keyword>
<protein>
    <recommendedName>
        <fullName evidence="2">MORN repeat-containing protein 5</fullName>
    </recommendedName>
</protein>
<dbReference type="InterPro" id="IPR042814">
    <property type="entry name" value="Morn5"/>
</dbReference>
<accession>A0A564YGV7</accession>
<keyword evidence="4" id="KW-0282">Flagellum</keyword>
<evidence type="ECO:0000256" key="4">
    <source>
        <dbReference type="ARBA" id="ARBA00022846"/>
    </source>
</evidence>
<proteinExistence type="predicted"/>
<evidence type="ECO:0000256" key="1">
    <source>
        <dbReference type="ARBA" id="ARBA00004230"/>
    </source>
</evidence>
<evidence type="ECO:0000256" key="2">
    <source>
        <dbReference type="ARBA" id="ARBA00016322"/>
    </source>
</evidence>
<dbReference type="Proteomes" id="UP000321570">
    <property type="component" value="Unassembled WGS sequence"/>
</dbReference>
<evidence type="ECO:0000313" key="7">
    <source>
        <dbReference type="EMBL" id="VUZ45823.1"/>
    </source>
</evidence>
<dbReference type="AlphaFoldDB" id="A0A564YGV7"/>
<keyword evidence="6" id="KW-0966">Cell projection</keyword>
<comment type="subcellular location">
    <subcellularLocation>
        <location evidence="1">Cell projection</location>
        <location evidence="1">Cilium</location>
        <location evidence="1">Flagellum</location>
    </subcellularLocation>
</comment>
<evidence type="ECO:0000256" key="3">
    <source>
        <dbReference type="ARBA" id="ARBA00022737"/>
    </source>
</evidence>
<evidence type="ECO:0000256" key="6">
    <source>
        <dbReference type="ARBA" id="ARBA00023273"/>
    </source>
</evidence>
<dbReference type="PANTHER" id="PTHR46437">
    <property type="entry name" value="MORN REPEAT-CONTAINING PROTEIN 5"/>
    <property type="match status" value="1"/>
</dbReference>
<organism evidence="7 8">
    <name type="scientific">Hymenolepis diminuta</name>
    <name type="common">Rat tapeworm</name>
    <dbReference type="NCBI Taxonomy" id="6216"/>
    <lineage>
        <taxon>Eukaryota</taxon>
        <taxon>Metazoa</taxon>
        <taxon>Spiralia</taxon>
        <taxon>Lophotrochozoa</taxon>
        <taxon>Platyhelminthes</taxon>
        <taxon>Cestoda</taxon>
        <taxon>Eucestoda</taxon>
        <taxon>Cyclophyllidea</taxon>
        <taxon>Hymenolepididae</taxon>
        <taxon>Hymenolepis</taxon>
    </lineage>
</organism>
<name>A0A564YGV7_HYMDI</name>
<dbReference type="Pfam" id="PF02493">
    <property type="entry name" value="MORN"/>
    <property type="match status" value="2"/>
</dbReference>
<evidence type="ECO:0000256" key="5">
    <source>
        <dbReference type="ARBA" id="ARBA00023069"/>
    </source>
</evidence>